<comment type="subunit">
    <text evidence="7">Homodimer.</text>
</comment>
<evidence type="ECO:0000256" key="8">
    <source>
        <dbReference type="RuleBase" id="RU003781"/>
    </source>
</evidence>
<accession>A0ABS7US65</accession>
<dbReference type="SUPFAM" id="SSF52972">
    <property type="entry name" value="ITPase-like"/>
    <property type="match status" value="1"/>
</dbReference>
<gene>
    <name evidence="9" type="ORF">K9V48_12900</name>
</gene>
<dbReference type="InterPro" id="IPR029001">
    <property type="entry name" value="ITPase-like_fam"/>
</dbReference>
<organism evidence="9 10">
    <name type="scientific">Metabacillus rhizolycopersici</name>
    <dbReference type="NCBI Taxonomy" id="2875709"/>
    <lineage>
        <taxon>Bacteria</taxon>
        <taxon>Bacillati</taxon>
        <taxon>Bacillota</taxon>
        <taxon>Bacilli</taxon>
        <taxon>Bacillales</taxon>
        <taxon>Bacillaceae</taxon>
        <taxon>Metabacillus</taxon>
    </lineage>
</organism>
<comment type="catalytic activity">
    <reaction evidence="7">
        <text>dITP + H2O = dIMP + diphosphate + H(+)</text>
        <dbReference type="Rhea" id="RHEA:28342"/>
        <dbReference type="ChEBI" id="CHEBI:15377"/>
        <dbReference type="ChEBI" id="CHEBI:15378"/>
        <dbReference type="ChEBI" id="CHEBI:33019"/>
        <dbReference type="ChEBI" id="CHEBI:61194"/>
        <dbReference type="ChEBI" id="CHEBI:61382"/>
        <dbReference type="EC" id="3.6.1.66"/>
    </reaction>
</comment>
<reference evidence="9" key="1">
    <citation type="submission" date="2024-05" db="EMBL/GenBank/DDBJ databases">
        <title>Metabacillus sp. nov., isolated from the rhizosphere soil of tomato plants.</title>
        <authorList>
            <person name="Ma R."/>
        </authorList>
    </citation>
    <scope>NUCLEOTIDE SEQUENCE</scope>
    <source>
        <strain evidence="9">DBTR6</strain>
    </source>
</reference>
<evidence type="ECO:0000313" key="9">
    <source>
        <dbReference type="EMBL" id="MBZ5751125.1"/>
    </source>
</evidence>
<evidence type="ECO:0000313" key="10">
    <source>
        <dbReference type="Proteomes" id="UP001165287"/>
    </source>
</evidence>
<comment type="similarity">
    <text evidence="1 7 8">Belongs to the HAM1 NTPase family.</text>
</comment>
<evidence type="ECO:0000256" key="4">
    <source>
        <dbReference type="ARBA" id="ARBA00022801"/>
    </source>
</evidence>
<keyword evidence="3 7" id="KW-0547">Nucleotide-binding</keyword>
<feature type="binding site" evidence="7">
    <location>
        <position position="41"/>
    </location>
    <ligand>
        <name>Mg(2+)</name>
        <dbReference type="ChEBI" id="CHEBI:18420"/>
    </ligand>
</feature>
<proteinExistence type="inferred from homology"/>
<dbReference type="EC" id="3.6.1.66" evidence="7"/>
<keyword evidence="6 7" id="KW-0546">Nucleotide metabolism</keyword>
<evidence type="ECO:0000256" key="7">
    <source>
        <dbReference type="HAMAP-Rule" id="MF_01405"/>
    </source>
</evidence>
<comment type="function">
    <text evidence="7">Pyrophosphatase that catalyzes the hydrolysis of nucleoside triphosphates to their monophosphate derivatives, with a high preference for the non-canonical purine nucleotides XTP (xanthosine triphosphate), dITP (deoxyinosine triphosphate) and ITP. Seems to function as a house-cleaning enzyme that removes non-canonical purine nucleotides from the nucleotide pool, thus preventing their incorporation into DNA/RNA and avoiding chromosomal lesions.</text>
</comment>
<dbReference type="Proteomes" id="UP001165287">
    <property type="component" value="Unassembled WGS sequence"/>
</dbReference>
<dbReference type="EMBL" id="JAIQUM010000026">
    <property type="protein sequence ID" value="MBZ5751125.1"/>
    <property type="molecule type" value="Genomic_DNA"/>
</dbReference>
<feature type="binding site" evidence="7">
    <location>
        <begin position="181"/>
        <end position="182"/>
    </location>
    <ligand>
        <name>substrate</name>
    </ligand>
</feature>
<dbReference type="CDD" id="cd00515">
    <property type="entry name" value="HAM1"/>
    <property type="match status" value="1"/>
</dbReference>
<dbReference type="RefSeq" id="WP_224139397.1">
    <property type="nucleotide sequence ID" value="NZ_JAIQUM010000026.1"/>
</dbReference>
<comment type="catalytic activity">
    <reaction evidence="7">
        <text>ITP + H2O = IMP + diphosphate + H(+)</text>
        <dbReference type="Rhea" id="RHEA:29399"/>
        <dbReference type="ChEBI" id="CHEBI:15377"/>
        <dbReference type="ChEBI" id="CHEBI:15378"/>
        <dbReference type="ChEBI" id="CHEBI:33019"/>
        <dbReference type="ChEBI" id="CHEBI:58053"/>
        <dbReference type="ChEBI" id="CHEBI:61402"/>
        <dbReference type="EC" id="3.6.1.66"/>
    </reaction>
</comment>
<keyword evidence="5 7" id="KW-0460">Magnesium</keyword>
<keyword evidence="10" id="KW-1185">Reference proteome</keyword>
<dbReference type="Gene3D" id="3.90.950.10">
    <property type="match status" value="1"/>
</dbReference>
<feature type="binding site" evidence="7">
    <location>
        <begin position="153"/>
        <end position="156"/>
    </location>
    <ligand>
        <name>substrate</name>
    </ligand>
</feature>
<name>A0ABS7US65_9BACI</name>
<sequence length="197" mass="22020">MKNIWIATNNAGKASEFQEMFSKLGYSIKTLNDLDDPIEIEENGRTFEENARIKAETLSEIVNEPVLADDSGLMIDQLNGAPGVYSARYAGTHKSDADNIQKVLDELKNTPKEQRTCRFVCVLAISRPHHETLFFKGTCEGEIAFEASGTNGFGYDPIFFLPEIDQTMAHLSKSEKSKISHRGNAIKQLESKLNDLF</sequence>
<dbReference type="Pfam" id="PF01725">
    <property type="entry name" value="Ham1p_like"/>
    <property type="match status" value="1"/>
</dbReference>
<evidence type="ECO:0000256" key="1">
    <source>
        <dbReference type="ARBA" id="ARBA00008023"/>
    </source>
</evidence>
<feature type="binding site" evidence="7">
    <location>
        <position position="176"/>
    </location>
    <ligand>
        <name>substrate</name>
    </ligand>
</feature>
<keyword evidence="2 7" id="KW-0479">Metal-binding</keyword>
<comment type="catalytic activity">
    <reaction evidence="7">
        <text>XTP + H2O = XMP + diphosphate + H(+)</text>
        <dbReference type="Rhea" id="RHEA:28610"/>
        <dbReference type="ChEBI" id="CHEBI:15377"/>
        <dbReference type="ChEBI" id="CHEBI:15378"/>
        <dbReference type="ChEBI" id="CHEBI:33019"/>
        <dbReference type="ChEBI" id="CHEBI:57464"/>
        <dbReference type="ChEBI" id="CHEBI:61314"/>
        <dbReference type="EC" id="3.6.1.66"/>
    </reaction>
</comment>
<dbReference type="InterPro" id="IPR020922">
    <property type="entry name" value="dITP/XTP_pyrophosphatase"/>
</dbReference>
<feature type="binding site" evidence="7">
    <location>
        <position position="71"/>
    </location>
    <ligand>
        <name>substrate</name>
    </ligand>
</feature>
<dbReference type="NCBIfam" id="TIGR00042">
    <property type="entry name" value="RdgB/HAM1 family non-canonical purine NTP pyrophosphatase"/>
    <property type="match status" value="1"/>
</dbReference>
<evidence type="ECO:0000256" key="5">
    <source>
        <dbReference type="ARBA" id="ARBA00022842"/>
    </source>
</evidence>
<dbReference type="HAMAP" id="MF_01405">
    <property type="entry name" value="Non_canon_purine_NTPase"/>
    <property type="match status" value="1"/>
</dbReference>
<evidence type="ECO:0000256" key="6">
    <source>
        <dbReference type="ARBA" id="ARBA00023080"/>
    </source>
</evidence>
<protein>
    <recommendedName>
        <fullName evidence="7">dITP/XTP pyrophosphatase</fullName>
        <ecNumber evidence="7">3.6.1.66</ecNumber>
    </recommendedName>
    <alternativeName>
        <fullName evidence="7">Non-canonical purine NTP pyrophosphatase</fullName>
    </alternativeName>
    <alternativeName>
        <fullName evidence="7">Non-standard purine NTP pyrophosphatase</fullName>
    </alternativeName>
    <alternativeName>
        <fullName evidence="7">Nucleoside-triphosphate diphosphatase</fullName>
    </alternativeName>
    <alternativeName>
        <fullName evidence="7">Nucleoside-triphosphate pyrophosphatase</fullName>
        <shortName evidence="7">NTPase</shortName>
    </alternativeName>
</protein>
<dbReference type="NCBIfam" id="NF011397">
    <property type="entry name" value="PRK14822.1"/>
    <property type="match status" value="1"/>
</dbReference>
<feature type="active site" description="Proton acceptor" evidence="7">
    <location>
        <position position="70"/>
    </location>
</feature>
<feature type="binding site" evidence="7">
    <location>
        <begin position="8"/>
        <end position="13"/>
    </location>
    <ligand>
        <name>substrate</name>
    </ligand>
</feature>
<dbReference type="PANTHER" id="PTHR11067">
    <property type="entry name" value="INOSINE TRIPHOSPHATE PYROPHOSPHATASE/HAM1 PROTEIN"/>
    <property type="match status" value="1"/>
</dbReference>
<feature type="binding site" evidence="7">
    <location>
        <position position="70"/>
    </location>
    <ligand>
        <name>Mg(2+)</name>
        <dbReference type="ChEBI" id="CHEBI:18420"/>
    </ligand>
</feature>
<keyword evidence="4 7" id="KW-0378">Hydrolase</keyword>
<evidence type="ECO:0000256" key="3">
    <source>
        <dbReference type="ARBA" id="ARBA00022741"/>
    </source>
</evidence>
<evidence type="ECO:0000256" key="2">
    <source>
        <dbReference type="ARBA" id="ARBA00022723"/>
    </source>
</evidence>
<comment type="cofactor">
    <cofactor evidence="7">
        <name>Mg(2+)</name>
        <dbReference type="ChEBI" id="CHEBI:18420"/>
    </cofactor>
    <text evidence="7">Binds 1 Mg(2+) ion per subunit.</text>
</comment>
<dbReference type="InterPro" id="IPR002637">
    <property type="entry name" value="RdgB/HAM1"/>
</dbReference>
<dbReference type="PANTHER" id="PTHR11067:SF9">
    <property type="entry name" value="INOSINE TRIPHOSPHATE PYROPHOSPHATASE"/>
    <property type="match status" value="1"/>
</dbReference>
<comment type="caution">
    <text evidence="9">The sequence shown here is derived from an EMBL/GenBank/DDBJ whole genome shotgun (WGS) entry which is preliminary data.</text>
</comment>
<dbReference type="GO" id="GO:0036220">
    <property type="term" value="F:ITP diphosphatase activity"/>
    <property type="evidence" value="ECO:0007669"/>
    <property type="project" value="UniProtKB-EC"/>
</dbReference>